<dbReference type="Pfam" id="PF00440">
    <property type="entry name" value="TetR_N"/>
    <property type="match status" value="1"/>
</dbReference>
<dbReference type="InterPro" id="IPR001647">
    <property type="entry name" value="HTH_TetR"/>
</dbReference>
<dbReference type="SUPFAM" id="SSF48498">
    <property type="entry name" value="Tetracyclin repressor-like, C-terminal domain"/>
    <property type="match status" value="1"/>
</dbReference>
<dbReference type="EMBL" id="SMKP01000223">
    <property type="protein sequence ID" value="TDD11138.1"/>
    <property type="molecule type" value="Genomic_DNA"/>
</dbReference>
<keyword evidence="2 4" id="KW-0238">DNA-binding</keyword>
<dbReference type="SUPFAM" id="SSF46689">
    <property type="entry name" value="Homeodomain-like"/>
    <property type="match status" value="1"/>
</dbReference>
<feature type="domain" description="HTH tetR-type" evidence="6">
    <location>
        <begin position="79"/>
        <end position="137"/>
    </location>
</feature>
<keyword evidence="3" id="KW-0804">Transcription</keyword>
<evidence type="ECO:0000256" key="1">
    <source>
        <dbReference type="ARBA" id="ARBA00023015"/>
    </source>
</evidence>
<evidence type="ECO:0000313" key="7">
    <source>
        <dbReference type="EMBL" id="TDD11138.1"/>
    </source>
</evidence>
<dbReference type="Gene3D" id="1.10.357.10">
    <property type="entry name" value="Tetracycline Repressor, domain 2"/>
    <property type="match status" value="1"/>
</dbReference>
<dbReference type="InterPro" id="IPR009057">
    <property type="entry name" value="Homeodomain-like_sf"/>
</dbReference>
<evidence type="ECO:0000256" key="3">
    <source>
        <dbReference type="ARBA" id="ARBA00023163"/>
    </source>
</evidence>
<protein>
    <submittedName>
        <fullName evidence="7">TetR/AcrR family transcriptional regulator</fullName>
    </submittedName>
</protein>
<feature type="region of interest" description="Disordered" evidence="5">
    <location>
        <begin position="19"/>
        <end position="78"/>
    </location>
</feature>
<sequence>MRETSLQLRHARCFEGITRNTDDASSGGVDTLAYSAGVSETHPTPQPVQPEASTQGEPERSEPCEQAASPTRALRSDAERTVRTILEAAERVLSKNPAATMEQIAEEAGVARTTVHRRFSSREALVDAMAAWATRQFAAAVEAANPENTPPLVALYQVTANVLRVKSDWGFAMSRALSADPEVARVHADVEKRCTLLFERARSAGVLRADVDDVWAKRAYYALIHETVQSRDGDPDALAVRLVDTLLRGLGAGQSLT</sequence>
<evidence type="ECO:0000256" key="5">
    <source>
        <dbReference type="SAM" id="MobiDB-lite"/>
    </source>
</evidence>
<dbReference type="GO" id="GO:0003700">
    <property type="term" value="F:DNA-binding transcription factor activity"/>
    <property type="evidence" value="ECO:0007669"/>
    <property type="project" value="TreeGrafter"/>
</dbReference>
<keyword evidence="1" id="KW-0805">Transcription regulation</keyword>
<dbReference type="PANTHER" id="PTHR30055">
    <property type="entry name" value="HTH-TYPE TRANSCRIPTIONAL REGULATOR RUTR"/>
    <property type="match status" value="1"/>
</dbReference>
<feature type="DNA-binding region" description="H-T-H motif" evidence="4">
    <location>
        <begin position="100"/>
        <end position="119"/>
    </location>
</feature>
<dbReference type="PANTHER" id="PTHR30055:SF234">
    <property type="entry name" value="HTH-TYPE TRANSCRIPTIONAL REGULATOR BETI"/>
    <property type="match status" value="1"/>
</dbReference>
<gene>
    <name evidence="7" type="ORF">E1294_45550</name>
</gene>
<reference evidence="7 8" key="1">
    <citation type="submission" date="2019-03" db="EMBL/GenBank/DDBJ databases">
        <title>Draft genome sequences of novel Actinobacteria.</title>
        <authorList>
            <person name="Sahin N."/>
            <person name="Ay H."/>
            <person name="Saygin H."/>
        </authorList>
    </citation>
    <scope>NUCLEOTIDE SEQUENCE [LARGE SCALE GENOMIC DNA]</scope>
    <source>
        <strain evidence="7 8">KC712</strain>
    </source>
</reference>
<dbReference type="InterPro" id="IPR050109">
    <property type="entry name" value="HTH-type_TetR-like_transc_reg"/>
</dbReference>
<name>A0A4R4VYC9_9ACTN</name>
<dbReference type="OrthoDB" id="3570708at2"/>
<dbReference type="Proteomes" id="UP000294543">
    <property type="component" value="Unassembled WGS sequence"/>
</dbReference>
<accession>A0A4R4VYC9</accession>
<proteinExistence type="predicted"/>
<dbReference type="PROSITE" id="PS50977">
    <property type="entry name" value="HTH_TETR_2"/>
    <property type="match status" value="1"/>
</dbReference>
<evidence type="ECO:0000259" key="6">
    <source>
        <dbReference type="PROSITE" id="PS50977"/>
    </source>
</evidence>
<comment type="caution">
    <text evidence="7">The sequence shown here is derived from an EMBL/GenBank/DDBJ whole genome shotgun (WGS) entry which is preliminary data.</text>
</comment>
<evidence type="ECO:0000256" key="4">
    <source>
        <dbReference type="PROSITE-ProRule" id="PRU00335"/>
    </source>
</evidence>
<evidence type="ECO:0000313" key="8">
    <source>
        <dbReference type="Proteomes" id="UP000294543"/>
    </source>
</evidence>
<keyword evidence="8" id="KW-1185">Reference proteome</keyword>
<evidence type="ECO:0000256" key="2">
    <source>
        <dbReference type="ARBA" id="ARBA00023125"/>
    </source>
</evidence>
<dbReference type="InterPro" id="IPR036271">
    <property type="entry name" value="Tet_transcr_reg_TetR-rel_C_sf"/>
</dbReference>
<dbReference type="AlphaFoldDB" id="A0A4R4VYC9"/>
<organism evidence="7 8">
    <name type="scientific">Nonomuraea diastatica</name>
    <dbReference type="NCBI Taxonomy" id="1848329"/>
    <lineage>
        <taxon>Bacteria</taxon>
        <taxon>Bacillati</taxon>
        <taxon>Actinomycetota</taxon>
        <taxon>Actinomycetes</taxon>
        <taxon>Streptosporangiales</taxon>
        <taxon>Streptosporangiaceae</taxon>
        <taxon>Nonomuraea</taxon>
    </lineage>
</organism>
<dbReference type="GO" id="GO:0000976">
    <property type="term" value="F:transcription cis-regulatory region binding"/>
    <property type="evidence" value="ECO:0007669"/>
    <property type="project" value="TreeGrafter"/>
</dbReference>